<evidence type="ECO:0000256" key="4">
    <source>
        <dbReference type="ARBA" id="ARBA00022614"/>
    </source>
</evidence>
<dbReference type="InterPro" id="IPR002913">
    <property type="entry name" value="START_lipid-bd_dom"/>
</dbReference>
<dbReference type="InterPro" id="IPR023393">
    <property type="entry name" value="START-like_dom_sf"/>
</dbReference>
<keyword evidence="6" id="KW-0949">S-adenosyl-L-methionine</keyword>
<keyword evidence="5" id="KW-0808">Transferase</keyword>
<keyword evidence="10" id="KW-0067">ATP-binding</keyword>
<evidence type="ECO:0000256" key="1">
    <source>
        <dbReference type="ARBA" id="ARBA00012513"/>
    </source>
</evidence>
<evidence type="ECO:0000259" key="15">
    <source>
        <dbReference type="PROSITE" id="PS50011"/>
    </source>
</evidence>
<keyword evidence="8" id="KW-0547">Nucleotide-binding</keyword>
<dbReference type="SMART" id="SM00364">
    <property type="entry name" value="LRR_BAC"/>
    <property type="match status" value="6"/>
</dbReference>
<feature type="transmembrane region" description="Helical" evidence="14">
    <location>
        <begin position="826"/>
        <end position="847"/>
    </location>
</feature>
<dbReference type="Gene3D" id="3.80.10.10">
    <property type="entry name" value="Ribonuclease Inhibitor"/>
    <property type="match status" value="2"/>
</dbReference>
<dbReference type="GO" id="GO:0032259">
    <property type="term" value="P:methylation"/>
    <property type="evidence" value="ECO:0007669"/>
    <property type="project" value="UniProtKB-KW"/>
</dbReference>
<dbReference type="PANTHER" id="PTHR48005">
    <property type="entry name" value="LEUCINE RICH REPEAT KINASE 2"/>
    <property type="match status" value="1"/>
</dbReference>
<dbReference type="Pfam" id="PF13855">
    <property type="entry name" value="LRR_8"/>
    <property type="match status" value="1"/>
</dbReference>
<reference evidence="16 17" key="1">
    <citation type="journal article" date="2014" name="Genome Biol. Evol.">
        <title>The secreted proteins of Achlya hypogyna and Thraustotheca clavata identify the ancestral oomycete secretome and reveal gene acquisitions by horizontal gene transfer.</title>
        <authorList>
            <person name="Misner I."/>
            <person name="Blouin N."/>
            <person name="Leonard G."/>
            <person name="Richards T.A."/>
            <person name="Lane C.E."/>
        </authorList>
    </citation>
    <scope>NUCLEOTIDE SEQUENCE [LARGE SCALE GENOMIC DNA]</scope>
    <source>
        <strain evidence="16 17">ATCC 34112</strain>
    </source>
</reference>
<comment type="caution">
    <text evidence="16">The sequence shown here is derived from an EMBL/GenBank/DDBJ whole genome shotgun (WGS) entry which is preliminary data.</text>
</comment>
<keyword evidence="14" id="KW-1133">Transmembrane helix</keyword>
<keyword evidence="14" id="KW-0812">Transmembrane</keyword>
<feature type="domain" description="Protein kinase" evidence="15">
    <location>
        <begin position="902"/>
        <end position="1223"/>
    </location>
</feature>
<feature type="transmembrane region" description="Helical" evidence="14">
    <location>
        <begin position="1066"/>
        <end position="1085"/>
    </location>
</feature>
<dbReference type="GO" id="GO:0005524">
    <property type="term" value="F:ATP binding"/>
    <property type="evidence" value="ECO:0007669"/>
    <property type="project" value="UniProtKB-KW"/>
</dbReference>
<dbReference type="InterPro" id="IPR000719">
    <property type="entry name" value="Prot_kinase_dom"/>
</dbReference>
<dbReference type="Gene3D" id="3.30.530.20">
    <property type="match status" value="1"/>
</dbReference>
<evidence type="ECO:0000256" key="9">
    <source>
        <dbReference type="ARBA" id="ARBA00022777"/>
    </source>
</evidence>
<accession>A0A1W0A9C9</accession>
<evidence type="ECO:0000256" key="2">
    <source>
        <dbReference type="ARBA" id="ARBA00022527"/>
    </source>
</evidence>
<evidence type="ECO:0000256" key="11">
    <source>
        <dbReference type="ARBA" id="ARBA00047899"/>
    </source>
</evidence>
<feature type="region of interest" description="Disordered" evidence="13">
    <location>
        <begin position="237"/>
        <end position="277"/>
    </location>
</feature>
<evidence type="ECO:0000256" key="14">
    <source>
        <dbReference type="SAM" id="Phobius"/>
    </source>
</evidence>
<dbReference type="EC" id="2.7.11.1" evidence="1"/>
<evidence type="ECO:0000313" key="17">
    <source>
        <dbReference type="Proteomes" id="UP000243217"/>
    </source>
</evidence>
<feature type="compositionally biased region" description="Basic and acidic residues" evidence="13">
    <location>
        <begin position="255"/>
        <end position="268"/>
    </location>
</feature>
<dbReference type="PANTHER" id="PTHR48005:SF13">
    <property type="entry name" value="SERINE_THREONINE-PROTEIN KINASE DDB_G0278509-RELATED"/>
    <property type="match status" value="1"/>
</dbReference>
<keyword evidence="17" id="KW-1185">Reference proteome</keyword>
<evidence type="ECO:0000313" key="16">
    <source>
        <dbReference type="EMBL" id="OQS06828.1"/>
    </source>
</evidence>
<protein>
    <recommendedName>
        <fullName evidence="1">non-specific serine/threonine protein kinase</fullName>
        <ecNumber evidence="1">2.7.11.1</ecNumber>
    </recommendedName>
</protein>
<feature type="region of interest" description="Disordered" evidence="13">
    <location>
        <begin position="1"/>
        <end position="23"/>
    </location>
</feature>
<dbReference type="GO" id="GO:0008168">
    <property type="term" value="F:methyltransferase activity"/>
    <property type="evidence" value="ECO:0007669"/>
    <property type="project" value="UniProtKB-KW"/>
</dbReference>
<evidence type="ECO:0000256" key="13">
    <source>
        <dbReference type="SAM" id="MobiDB-lite"/>
    </source>
</evidence>
<dbReference type="PROSITE" id="PS51450">
    <property type="entry name" value="LRR"/>
    <property type="match status" value="1"/>
</dbReference>
<keyword evidence="3" id="KW-0489">Methyltransferase</keyword>
<dbReference type="EMBL" id="JNBS01000302">
    <property type="protein sequence ID" value="OQS06828.1"/>
    <property type="molecule type" value="Genomic_DNA"/>
</dbReference>
<comment type="catalytic activity">
    <reaction evidence="12">
        <text>L-seryl-[protein] + ATP = O-phospho-L-seryl-[protein] + ADP + H(+)</text>
        <dbReference type="Rhea" id="RHEA:17989"/>
        <dbReference type="Rhea" id="RHEA-COMP:9863"/>
        <dbReference type="Rhea" id="RHEA-COMP:11604"/>
        <dbReference type="ChEBI" id="CHEBI:15378"/>
        <dbReference type="ChEBI" id="CHEBI:29999"/>
        <dbReference type="ChEBI" id="CHEBI:30616"/>
        <dbReference type="ChEBI" id="CHEBI:83421"/>
        <dbReference type="ChEBI" id="CHEBI:456216"/>
        <dbReference type="EC" id="2.7.11.1"/>
    </reaction>
</comment>
<keyword evidence="14" id="KW-0472">Membrane</keyword>
<comment type="catalytic activity">
    <reaction evidence="11">
        <text>L-threonyl-[protein] + ATP = O-phospho-L-threonyl-[protein] + ADP + H(+)</text>
        <dbReference type="Rhea" id="RHEA:46608"/>
        <dbReference type="Rhea" id="RHEA-COMP:11060"/>
        <dbReference type="Rhea" id="RHEA-COMP:11605"/>
        <dbReference type="ChEBI" id="CHEBI:15378"/>
        <dbReference type="ChEBI" id="CHEBI:30013"/>
        <dbReference type="ChEBI" id="CHEBI:30616"/>
        <dbReference type="ChEBI" id="CHEBI:61977"/>
        <dbReference type="ChEBI" id="CHEBI:456216"/>
        <dbReference type="EC" id="2.7.11.1"/>
    </reaction>
</comment>
<keyword evidence="2" id="KW-0723">Serine/threonine-protein kinase</keyword>
<dbReference type="SUPFAM" id="SSF52058">
    <property type="entry name" value="L domain-like"/>
    <property type="match status" value="1"/>
</dbReference>
<gene>
    <name evidence="16" type="ORF">THRCLA_01144</name>
</gene>
<dbReference type="InterPro" id="IPR001245">
    <property type="entry name" value="Ser-Thr/Tyr_kinase_cat_dom"/>
</dbReference>
<organism evidence="16 17">
    <name type="scientific">Thraustotheca clavata</name>
    <dbReference type="NCBI Taxonomy" id="74557"/>
    <lineage>
        <taxon>Eukaryota</taxon>
        <taxon>Sar</taxon>
        <taxon>Stramenopiles</taxon>
        <taxon>Oomycota</taxon>
        <taxon>Saprolegniomycetes</taxon>
        <taxon>Saprolegniales</taxon>
        <taxon>Achlyaceae</taxon>
        <taxon>Thraustotheca</taxon>
    </lineage>
</organism>
<evidence type="ECO:0000256" key="8">
    <source>
        <dbReference type="ARBA" id="ARBA00022741"/>
    </source>
</evidence>
<dbReference type="STRING" id="74557.A0A1W0A9C9"/>
<dbReference type="InterPro" id="IPR029063">
    <property type="entry name" value="SAM-dependent_MTases_sf"/>
</dbReference>
<proteinExistence type="predicted"/>
<dbReference type="InterPro" id="IPR001611">
    <property type="entry name" value="Leu-rich_rpt"/>
</dbReference>
<dbReference type="SUPFAM" id="SSF53335">
    <property type="entry name" value="S-adenosyl-L-methionine-dependent methyltransferases"/>
    <property type="match status" value="1"/>
</dbReference>
<dbReference type="GO" id="GO:0004674">
    <property type="term" value="F:protein serine/threonine kinase activity"/>
    <property type="evidence" value="ECO:0007669"/>
    <property type="project" value="UniProtKB-KW"/>
</dbReference>
<dbReference type="Pfam" id="PF01852">
    <property type="entry name" value="START"/>
    <property type="match status" value="1"/>
</dbReference>
<evidence type="ECO:0000256" key="6">
    <source>
        <dbReference type="ARBA" id="ARBA00022691"/>
    </source>
</evidence>
<dbReference type="InterPro" id="IPR021867">
    <property type="entry name" value="Bmt2/SAMTOR"/>
</dbReference>
<evidence type="ECO:0000256" key="3">
    <source>
        <dbReference type="ARBA" id="ARBA00022603"/>
    </source>
</evidence>
<dbReference type="Pfam" id="PF07714">
    <property type="entry name" value="PK_Tyr_Ser-Thr"/>
    <property type="match status" value="1"/>
</dbReference>
<evidence type="ECO:0000256" key="12">
    <source>
        <dbReference type="ARBA" id="ARBA00048679"/>
    </source>
</evidence>
<feature type="compositionally biased region" description="Low complexity" evidence="13">
    <location>
        <begin position="237"/>
        <end position="246"/>
    </location>
</feature>
<keyword evidence="7" id="KW-0677">Repeat</keyword>
<evidence type="ECO:0000256" key="10">
    <source>
        <dbReference type="ARBA" id="ARBA00022840"/>
    </source>
</evidence>
<dbReference type="InterPro" id="IPR051420">
    <property type="entry name" value="Ser_Thr_Kinases_DiverseReg"/>
</dbReference>
<feature type="compositionally biased region" description="Basic residues" evidence="13">
    <location>
        <begin position="1"/>
        <end position="11"/>
    </location>
</feature>
<dbReference type="Pfam" id="PF11968">
    <property type="entry name" value="Bmt2"/>
    <property type="match status" value="1"/>
</dbReference>
<dbReference type="InterPro" id="IPR011009">
    <property type="entry name" value="Kinase-like_dom_sf"/>
</dbReference>
<dbReference type="SUPFAM" id="SSF55961">
    <property type="entry name" value="Bet v1-like"/>
    <property type="match status" value="1"/>
</dbReference>
<sequence length="1757" mass="195146">MVASKKSKLRKVPVGPPPIKSRRRARAITTEFHRVTHELTKLQGLKDEDAKARQVELEQRLQNLGGRQVYQDASILSTSFHKTSKWVFSLLTKFGLRPAKKQPPLSVLEVGAINTQLLVCPWLDVQAIDLIARHPRIQQIDYFDYPFTKTFDVVVSSMVINCVPTHEKRGDMLQRTWRHLNPNGHFFLMLPLLCLTNSNYMTVERFEEIVKYIGFDIREKKESPKIAFYCLQKTTPPSSIKPSSFPHTMLRPGPKRNDFRRSSNENESRGGGGDEAAGVPFGRVSSCQSVMMAARVWRLVVAMTTILTGAVNADGCTVSKTTLTARCGFVVSSPDLTRICPYDPSTCKPITKTDTCGMNDGVLYSNITQYTWVCSYDPSRCENAGGNNYSDTFNKVYNNNQDTFKSSVFFNNAKIIQETGIYCYDSNKKELGVVALASSRHCIYDSNCNVSPFTTTTKSIEVVNDYFTLNSSVILNGLGIGSLGSDLSMDFNKANAYSNLELTNNRLTDISGTQFPESLGVIDVSENNLTSIAKVQATGLNALRASSNAITNIDTLPSALWSLVLESNLITALNASNLPPQLLSINLYNNKIASIQGSFPKTLNILILSCNKLTSFPSGALNAKLQQMDLSYNQLTAMPSIGELEKLKSIKLNNNAISTLSALPINVTTLSLAYNKLSTFPTTLPGTIQTLDLSVNTMTWDSSSPFPANITSLNMSGNPINNGFLNASLLPLNLQMLDLSSCKISSIVGDFPSQLTSLHLSDNDIVSFPLSGNTMILFKTIPHGLYLPDKISNLNCSSSSLVSIVAANKTVQFCPEAGANINPSKAWYFGIGAGVVLVVIIGVIILYRKRLVRSRALSKLLEDFASNRSRHSKHDSMTGFEFQAADQIPGVPGESRAGISAFEMSLSLGELEDHRIPLSDVKILGPLHGKHKNASVPGTMMTYKAEFDGRIVVLKTLMTDTNMHNPTLSQTANTVAAGNNLRVQAEEFVNVIRLLARLEHPNIVAFIGAVWSSNLRRGMLGFGFITEHMENGDLERLLNQDKTKSSSEKLLQWTPRNAKNVPKLSIVSDIALAIVCLHSFAPAIIHRNIHSRHVLLSKDYVAKLSGFHPEDNEDGNHVSSFVPDRLLTAPEVLKGEKWTEKADIYSFGILICEVDLGYHPYANTIKGGNAEDNSKQIATLVMADLLQPTFSVECPIDVQDVAKKCLSHNADERPSAVQMEYWLRKLRSTTHGTTVASSDQLRPCESLPIRSIHLVILFFSMEYPSLDLSQAELEKHYRKTSVFAKEAMTTASQFQQNRNIVLQQGYKMTMEKHGYQCYQRANPTSSFEEFFIVGGCDTTLDDLNYALYTTTTHSQRCVLSLLYKWDFLDGAILQTEQVKTDDDPFQWFGIKYARLHLPLPVHTVFQPRDTVYAEQSGTRYDANGNRTLFQVRHTITTPAFPPFPHIVRFYYQLAFIFTELPNGSVQFTIIGHLDPQGNMPAWIYNKRTSQKYYENVTILSEIAQMRRLMESPRVRSVRAKDKTTQKCATCPSFSNRWCFCRTCGQVTCMKCVVLIPQPLQNVRPMGRFSHLASTSDFNKHVGHPIIKATYCKTCFTSARQRTPRLSGGTITSSSGREGVSHRALSTPSIFDLEEATRPSSCTHASSSQMERSLAYSMEIDSPLSELSSASGKVRSLSAYGWDIPSENMLRTKSDPTNNLVGGSFDKSTYLATSDPSRGFDPALFESLQYQRHLVEEMQLSLAAHHKSHSDRGVRSVS</sequence>
<evidence type="ECO:0000256" key="7">
    <source>
        <dbReference type="ARBA" id="ARBA00022737"/>
    </source>
</evidence>
<keyword evidence="9" id="KW-0418">Kinase</keyword>
<dbReference type="PROSITE" id="PS50011">
    <property type="entry name" value="PROTEIN_KINASE_DOM"/>
    <property type="match status" value="1"/>
</dbReference>
<dbReference type="OrthoDB" id="4062651at2759"/>
<keyword evidence="4" id="KW-0433">Leucine-rich repeat</keyword>
<dbReference type="InterPro" id="IPR032675">
    <property type="entry name" value="LRR_dom_sf"/>
</dbReference>
<dbReference type="Proteomes" id="UP000243217">
    <property type="component" value="Unassembled WGS sequence"/>
</dbReference>
<dbReference type="Gene3D" id="1.10.510.10">
    <property type="entry name" value="Transferase(Phosphotransferase) domain 1"/>
    <property type="match status" value="1"/>
</dbReference>
<dbReference type="SUPFAM" id="SSF56112">
    <property type="entry name" value="Protein kinase-like (PK-like)"/>
    <property type="match status" value="1"/>
</dbReference>
<dbReference type="GO" id="GO:0008289">
    <property type="term" value="F:lipid binding"/>
    <property type="evidence" value="ECO:0007669"/>
    <property type="project" value="InterPro"/>
</dbReference>
<name>A0A1W0A9C9_9STRA</name>
<dbReference type="Gene3D" id="3.40.50.150">
    <property type="entry name" value="Vaccinia Virus protein VP39"/>
    <property type="match status" value="1"/>
</dbReference>
<evidence type="ECO:0000256" key="5">
    <source>
        <dbReference type="ARBA" id="ARBA00022679"/>
    </source>
</evidence>